<comment type="caution">
    <text evidence="1">The sequence shown here is derived from an EMBL/GenBank/DDBJ whole genome shotgun (WGS) entry which is preliminary data.</text>
</comment>
<sequence>MPKQTLLVIPGFGMNGKMLEDVVSVFKKICDISFLELPGFHPDHPAPANPTLESYTRNIRNQVKQINPKSYILSGLSMGFMIANNLPHDPKCKGIIAIMPYLGYNTLKLSLITLTEARLATRILSFPPAAKKIWKSEFHRKISLETLNSEQLKIREEKFDPVNYFRLANYLLAIKEIKIRKDYPIVLMASRKDEMLNYEYLINTFKFKREAAKLMISDIDAGHYPKNLTKEHVKDAISPEEIKKIYKFLGV</sequence>
<accession>A0A1F4V390</accession>
<dbReference type="AlphaFoldDB" id="A0A1F4V390"/>
<reference evidence="1 2" key="1">
    <citation type="journal article" date="2016" name="Nat. Commun.">
        <title>Thousands of microbial genomes shed light on interconnected biogeochemical processes in an aquifer system.</title>
        <authorList>
            <person name="Anantharaman K."/>
            <person name="Brown C.T."/>
            <person name="Hug L.A."/>
            <person name="Sharon I."/>
            <person name="Castelle C.J."/>
            <person name="Probst A.J."/>
            <person name="Thomas B.C."/>
            <person name="Singh A."/>
            <person name="Wilkins M.J."/>
            <person name="Karaoz U."/>
            <person name="Brodie E.L."/>
            <person name="Williams K.H."/>
            <person name="Hubbard S.S."/>
            <person name="Banfield J.F."/>
        </authorList>
    </citation>
    <scope>NUCLEOTIDE SEQUENCE [LARGE SCALE GENOMIC DNA]</scope>
</reference>
<proteinExistence type="predicted"/>
<dbReference type="STRING" id="1802624.A2982_02065"/>
<evidence type="ECO:0000313" key="2">
    <source>
        <dbReference type="Proteomes" id="UP000178771"/>
    </source>
</evidence>
<dbReference type="Gene3D" id="3.40.50.1820">
    <property type="entry name" value="alpha/beta hydrolase"/>
    <property type="match status" value="1"/>
</dbReference>
<name>A0A1F4V390_UNCKA</name>
<protein>
    <recommendedName>
        <fullName evidence="3">Serine aminopeptidase S33 domain-containing protein</fullName>
    </recommendedName>
</protein>
<evidence type="ECO:0008006" key="3">
    <source>
        <dbReference type="Google" id="ProtNLM"/>
    </source>
</evidence>
<dbReference type="InterPro" id="IPR029058">
    <property type="entry name" value="AB_hydrolase_fold"/>
</dbReference>
<organism evidence="1 2">
    <name type="scientific">candidate division WWE3 bacterium RIFCSPLOWO2_01_FULL_39_13</name>
    <dbReference type="NCBI Taxonomy" id="1802624"/>
    <lineage>
        <taxon>Bacteria</taxon>
        <taxon>Katanobacteria</taxon>
    </lineage>
</organism>
<dbReference type="Proteomes" id="UP000178771">
    <property type="component" value="Unassembled WGS sequence"/>
</dbReference>
<dbReference type="SUPFAM" id="SSF53474">
    <property type="entry name" value="alpha/beta-Hydrolases"/>
    <property type="match status" value="1"/>
</dbReference>
<gene>
    <name evidence="1" type="ORF">A2982_02065</name>
</gene>
<dbReference type="EMBL" id="MEVH01000016">
    <property type="protein sequence ID" value="OGC51641.1"/>
    <property type="molecule type" value="Genomic_DNA"/>
</dbReference>
<evidence type="ECO:0000313" key="1">
    <source>
        <dbReference type="EMBL" id="OGC51641.1"/>
    </source>
</evidence>